<name>A0A9W6WG97_CANBO</name>
<comment type="caution">
    <text evidence="5">The sequence shown here is derived from an EMBL/GenBank/DDBJ whole genome shotgun (WGS) entry which is preliminary data.</text>
</comment>
<proteinExistence type="predicted"/>
<accession>A0A9W6WG97</accession>
<evidence type="ECO:0000256" key="2">
    <source>
        <dbReference type="PROSITE-ProRule" id="PRU00376"/>
    </source>
</evidence>
<dbReference type="InterPro" id="IPR038336">
    <property type="entry name" value="NET_sf"/>
</dbReference>
<dbReference type="CDD" id="cd16905">
    <property type="entry name" value="YEATS_Taf14_like"/>
    <property type="match status" value="1"/>
</dbReference>
<evidence type="ECO:0000313" key="5">
    <source>
        <dbReference type="EMBL" id="GME68054.1"/>
    </source>
</evidence>
<evidence type="ECO:0000313" key="6">
    <source>
        <dbReference type="Proteomes" id="UP001165120"/>
    </source>
</evidence>
<dbReference type="Proteomes" id="UP001165120">
    <property type="component" value="Unassembled WGS sequence"/>
</dbReference>
<gene>
    <name evidence="5" type="ORF">Cboi02_000136800</name>
</gene>
<dbReference type="GO" id="GO:0006355">
    <property type="term" value="P:regulation of DNA-templated transcription"/>
    <property type="evidence" value="ECO:0007669"/>
    <property type="project" value="InterPro"/>
</dbReference>
<protein>
    <submittedName>
        <fullName evidence="5">Unnamed protein product</fullName>
    </submittedName>
</protein>
<organism evidence="5 6">
    <name type="scientific">Candida boidinii</name>
    <name type="common">Yeast</name>
    <dbReference type="NCBI Taxonomy" id="5477"/>
    <lineage>
        <taxon>Eukaryota</taxon>
        <taxon>Fungi</taxon>
        <taxon>Dikarya</taxon>
        <taxon>Ascomycota</taxon>
        <taxon>Saccharomycotina</taxon>
        <taxon>Pichiomycetes</taxon>
        <taxon>Pichiales</taxon>
        <taxon>Pichiaceae</taxon>
        <taxon>Ogataea</taxon>
        <taxon>Ogataea/Candida clade</taxon>
    </lineage>
</organism>
<keyword evidence="1 2" id="KW-0539">Nucleus</keyword>
<feature type="compositionally biased region" description="Polar residues" evidence="3">
    <location>
        <begin position="142"/>
        <end position="165"/>
    </location>
</feature>
<reference evidence="5" key="1">
    <citation type="submission" date="2023-04" db="EMBL/GenBank/DDBJ databases">
        <title>Candida boidinii NBRC 10035.</title>
        <authorList>
            <person name="Ichikawa N."/>
            <person name="Sato H."/>
            <person name="Tonouchi N."/>
        </authorList>
    </citation>
    <scope>NUCLEOTIDE SEQUENCE</scope>
    <source>
        <strain evidence="5">NBRC 10035</strain>
    </source>
</reference>
<dbReference type="Pfam" id="PF17035">
    <property type="entry name" value="BET"/>
    <property type="match status" value="1"/>
</dbReference>
<feature type="region of interest" description="Disordered" evidence="3">
    <location>
        <begin position="127"/>
        <end position="221"/>
    </location>
</feature>
<dbReference type="InterPro" id="IPR027353">
    <property type="entry name" value="NET_dom"/>
</dbReference>
<dbReference type="Gene3D" id="2.60.40.1970">
    <property type="entry name" value="YEATS domain"/>
    <property type="match status" value="1"/>
</dbReference>
<evidence type="ECO:0000256" key="3">
    <source>
        <dbReference type="SAM" id="MobiDB-lite"/>
    </source>
</evidence>
<dbReference type="PANTHER" id="PTHR23195">
    <property type="entry name" value="YEATS DOMAIN"/>
    <property type="match status" value="1"/>
</dbReference>
<dbReference type="InterPro" id="IPR016665">
    <property type="entry name" value="Sas5/TAF14"/>
</dbReference>
<evidence type="ECO:0000256" key="1">
    <source>
        <dbReference type="ARBA" id="ARBA00023242"/>
    </source>
</evidence>
<feature type="compositionally biased region" description="Low complexity" evidence="3">
    <location>
        <begin position="166"/>
        <end position="179"/>
    </location>
</feature>
<dbReference type="AlphaFoldDB" id="A0A9W6WG97"/>
<evidence type="ECO:0000259" key="4">
    <source>
        <dbReference type="PROSITE" id="PS51037"/>
    </source>
</evidence>
<keyword evidence="6" id="KW-1185">Reference proteome</keyword>
<dbReference type="InterPro" id="IPR055129">
    <property type="entry name" value="YEATS_dom"/>
</dbReference>
<feature type="compositionally biased region" description="Low complexity" evidence="3">
    <location>
        <begin position="189"/>
        <end position="202"/>
    </location>
</feature>
<dbReference type="InterPro" id="IPR038704">
    <property type="entry name" value="YEAST_sf"/>
</dbReference>
<dbReference type="GO" id="GO:0000785">
    <property type="term" value="C:chromatin"/>
    <property type="evidence" value="ECO:0007669"/>
    <property type="project" value="UniProtKB-ARBA"/>
</dbReference>
<dbReference type="Pfam" id="PF03366">
    <property type="entry name" value="YEATS"/>
    <property type="match status" value="1"/>
</dbReference>
<sequence>MPDVKRTIRVTTTQHILKDVAPVQEGFPMRQWSIQITLLNESGKELPATIFEKVTYHLHPTFANPVRTFKKLPFKIEEQGWGGFDMAISLTLLDKGGERKIQHDLNFNKEKYIIDHIISIPTTKPNLNKELIKSGPVPGFTDPSTGAGSSTATPLTNTDTANNNKSAAGTPGATASASGAGAGAGAAGAGASAASTPQPSGSVASGKRKNGSSNENNAKGKKLKAAVIKGDIDLEKLADGLTKLSEDDLLGVVQMVNDNRTPDMSIKNDVDNGEFTMDLFTLPDTLLKSLWEYVKKRIN</sequence>
<dbReference type="Gene3D" id="1.20.1270.220">
    <property type="match status" value="1"/>
</dbReference>
<comment type="subcellular location">
    <subcellularLocation>
        <location evidence="2">Nucleus</location>
    </subcellularLocation>
</comment>
<dbReference type="InterPro" id="IPR005033">
    <property type="entry name" value="YEATS"/>
</dbReference>
<feature type="domain" description="YEATS" evidence="4">
    <location>
        <begin position="1"/>
        <end position="134"/>
    </location>
</feature>
<dbReference type="PROSITE" id="PS51037">
    <property type="entry name" value="YEATS"/>
    <property type="match status" value="1"/>
</dbReference>
<dbReference type="PIRSF" id="PIRSF016551">
    <property type="entry name" value="SAS5/TFIID_14"/>
    <property type="match status" value="1"/>
</dbReference>
<dbReference type="EMBL" id="BSXN01000314">
    <property type="protein sequence ID" value="GME68054.1"/>
    <property type="molecule type" value="Genomic_DNA"/>
</dbReference>
<dbReference type="GO" id="GO:0005634">
    <property type="term" value="C:nucleus"/>
    <property type="evidence" value="ECO:0007669"/>
    <property type="project" value="UniProtKB-SubCell"/>
</dbReference>